<sequence>MATNIVQGIQGQGVAACSKHFMGYSASQSGKDRDPVTLSKHEIQNIFMPPFKAAVDAGVMTGMGSYIQLNGVPMSANRQTSIDLLRNDLKWDGMLVSDWAEMYLQYQPYGYASSRSDAVLRSMTNSSYDMCMVPDDTSFIGFLKENYNAGRVTLDRLKTSVKRIIKLKLELDLYNTPVPGADLVSQVGDKASHKAALAAAQESLVLVKNTNNILPLNPASKKFFLTGSSIDDIGYMCGGWTIRWQGRPVPTSTTLLGPCSTKVSTLTGPDINTAKNYASQADYTIVAIGERNYAEQSGNWDPWGLPTGMTDYVKELATTGTKIILVLVEGRPRLLNGTAELAHAVVYAGLPCELGGEAIADLIFGKINPSGKMPLTYPKSSDLINMGTAYYGRQGDNCVVNGVTSSCPAEWQFGYGLSYTNFTYSNMQLSATSLSPSRNKVTVSVTVANTGSLAGKESVLLFVKAPNGPETRLLKAFNMVDLAAGASTVVSFTLTSDDFGRYVNEIGAGLQKIADAGTYLVSFKATTDCQKSTIEDLCKSFTWTPPAGQTTSPPAPIPPPAPTDGYYNLYMDSFGVQLSNTANDTLALVTPVSGNTRQEWYYTPSLKQLKNRGSGLCLDAYEPRNGGAVHTYACDSTNANQLWNYDFTTKQLRHATHTVFCFDKGAPTEPKPHMWECLATSNPDFKNQAFSFVANKTTITATIQLSA</sequence>
<dbReference type="CDD" id="cd00161">
    <property type="entry name" value="beta-trefoil_Ricin-like"/>
    <property type="match status" value="1"/>
</dbReference>
<dbReference type="Pfam" id="PF00933">
    <property type="entry name" value="Glyco_hydro_3"/>
    <property type="match status" value="1"/>
</dbReference>
<dbReference type="SMART" id="SM01217">
    <property type="entry name" value="Fn3_like"/>
    <property type="match status" value="1"/>
</dbReference>
<dbReference type="SMART" id="SM00458">
    <property type="entry name" value="RICIN"/>
    <property type="match status" value="1"/>
</dbReference>
<reference evidence="9 10" key="1">
    <citation type="submission" date="2019-07" db="EMBL/GenBank/DDBJ databases">
        <title>Genomics analysis of Aphanomyces spp. identifies a new class of oomycete effector associated with host adaptation.</title>
        <authorList>
            <person name="Gaulin E."/>
        </authorList>
    </citation>
    <scope>NUCLEOTIDE SEQUENCE [LARGE SCALE GENOMIC DNA]</scope>
    <source>
        <strain evidence="9 10">ATCC 201684</strain>
    </source>
</reference>
<dbReference type="InterPro" id="IPR051915">
    <property type="entry name" value="Cellulose_Degrad_GH3"/>
</dbReference>
<evidence type="ECO:0000259" key="8">
    <source>
        <dbReference type="SMART" id="SM01217"/>
    </source>
</evidence>
<dbReference type="GO" id="GO:0009251">
    <property type="term" value="P:glucan catabolic process"/>
    <property type="evidence" value="ECO:0007669"/>
    <property type="project" value="TreeGrafter"/>
</dbReference>
<dbReference type="PANTHER" id="PTHR30620">
    <property type="entry name" value="PERIPLASMIC BETA-GLUCOSIDASE-RELATED"/>
    <property type="match status" value="1"/>
</dbReference>
<dbReference type="PANTHER" id="PTHR30620:SF16">
    <property type="entry name" value="LYSOSOMAL BETA GLUCOSIDASE"/>
    <property type="match status" value="1"/>
</dbReference>
<dbReference type="InterPro" id="IPR017853">
    <property type="entry name" value="GH"/>
</dbReference>
<dbReference type="Pfam" id="PF14310">
    <property type="entry name" value="Fn3-like"/>
    <property type="match status" value="1"/>
</dbReference>
<dbReference type="SUPFAM" id="SSF52279">
    <property type="entry name" value="Beta-D-glucan exohydrolase, C-terminal domain"/>
    <property type="match status" value="1"/>
</dbReference>
<dbReference type="VEuPathDB" id="FungiDB:AeMF1_003967"/>
<dbReference type="InterPro" id="IPR035992">
    <property type="entry name" value="Ricin_B-like_lectins"/>
</dbReference>
<evidence type="ECO:0000313" key="9">
    <source>
        <dbReference type="EMBL" id="KAF0740669.1"/>
    </source>
</evidence>
<dbReference type="InterPro" id="IPR036881">
    <property type="entry name" value="Glyco_hydro_3_C_sf"/>
</dbReference>
<dbReference type="InterPro" id="IPR026891">
    <property type="entry name" value="Fn3-like"/>
</dbReference>
<dbReference type="SUPFAM" id="SSF50370">
    <property type="entry name" value="Ricin B-like lectins"/>
    <property type="match status" value="1"/>
</dbReference>
<dbReference type="InterPro" id="IPR000772">
    <property type="entry name" value="Ricin_B_lectin"/>
</dbReference>
<comment type="similarity">
    <text evidence="2">Belongs to the glycosyl hydrolase 3 family.</text>
</comment>
<gene>
    <name evidence="9" type="ORF">Ae201684_004040</name>
</gene>
<dbReference type="Gene3D" id="2.60.40.10">
    <property type="entry name" value="Immunoglobulins"/>
    <property type="match status" value="1"/>
</dbReference>
<dbReference type="EC" id="3.2.1.21" evidence="3"/>
<evidence type="ECO:0000256" key="2">
    <source>
        <dbReference type="ARBA" id="ARBA00005336"/>
    </source>
</evidence>
<evidence type="ECO:0000256" key="3">
    <source>
        <dbReference type="ARBA" id="ARBA00012744"/>
    </source>
</evidence>
<dbReference type="Pfam" id="PF01915">
    <property type="entry name" value="Glyco_hydro_3_C"/>
    <property type="match status" value="1"/>
</dbReference>
<feature type="domain" description="Fibronectin type III-like" evidence="8">
    <location>
        <begin position="457"/>
        <end position="527"/>
    </location>
</feature>
<keyword evidence="5" id="KW-0378">Hydrolase</keyword>
<dbReference type="Gene3D" id="2.80.10.50">
    <property type="match status" value="1"/>
</dbReference>
<dbReference type="PROSITE" id="PS50231">
    <property type="entry name" value="RICIN_B_LECTIN"/>
    <property type="match status" value="1"/>
</dbReference>
<dbReference type="InterPro" id="IPR001764">
    <property type="entry name" value="Glyco_hydro_3_N"/>
</dbReference>
<proteinExistence type="inferred from homology"/>
<organism evidence="9 10">
    <name type="scientific">Aphanomyces euteiches</name>
    <dbReference type="NCBI Taxonomy" id="100861"/>
    <lineage>
        <taxon>Eukaryota</taxon>
        <taxon>Sar</taxon>
        <taxon>Stramenopiles</taxon>
        <taxon>Oomycota</taxon>
        <taxon>Saprolegniomycetes</taxon>
        <taxon>Saprolegniales</taxon>
        <taxon>Verrucalvaceae</taxon>
        <taxon>Aphanomyces</taxon>
    </lineage>
</organism>
<evidence type="ECO:0000256" key="5">
    <source>
        <dbReference type="ARBA" id="ARBA00022801"/>
    </source>
</evidence>
<evidence type="ECO:0000256" key="6">
    <source>
        <dbReference type="ARBA" id="ARBA00023295"/>
    </source>
</evidence>
<dbReference type="InterPro" id="IPR036962">
    <property type="entry name" value="Glyco_hydro_3_N_sf"/>
</dbReference>
<dbReference type="InterPro" id="IPR002772">
    <property type="entry name" value="Glyco_hydro_3_C"/>
</dbReference>
<dbReference type="GO" id="GO:0008422">
    <property type="term" value="F:beta-glucosidase activity"/>
    <property type="evidence" value="ECO:0007669"/>
    <property type="project" value="UniProtKB-EC"/>
</dbReference>
<dbReference type="InterPro" id="IPR013783">
    <property type="entry name" value="Ig-like_fold"/>
</dbReference>
<dbReference type="Gene3D" id="3.40.50.1700">
    <property type="entry name" value="Glycoside hydrolase family 3 C-terminal domain"/>
    <property type="match status" value="1"/>
</dbReference>
<dbReference type="Proteomes" id="UP000481153">
    <property type="component" value="Unassembled WGS sequence"/>
</dbReference>
<dbReference type="Pfam" id="PF00652">
    <property type="entry name" value="Ricin_B_lectin"/>
    <property type="match status" value="1"/>
</dbReference>
<dbReference type="AlphaFoldDB" id="A0A6G0XK56"/>
<keyword evidence="10" id="KW-1185">Reference proteome</keyword>
<protein>
    <recommendedName>
        <fullName evidence="3">beta-glucosidase</fullName>
        <ecNumber evidence="3">3.2.1.21</ecNumber>
    </recommendedName>
</protein>
<dbReference type="EMBL" id="VJMJ01000048">
    <property type="protein sequence ID" value="KAF0740669.1"/>
    <property type="molecule type" value="Genomic_DNA"/>
</dbReference>
<evidence type="ECO:0000259" key="7">
    <source>
        <dbReference type="SMART" id="SM00458"/>
    </source>
</evidence>
<evidence type="ECO:0000313" key="10">
    <source>
        <dbReference type="Proteomes" id="UP000481153"/>
    </source>
</evidence>
<feature type="domain" description="Ricin B lectin" evidence="7">
    <location>
        <begin position="564"/>
        <end position="693"/>
    </location>
</feature>
<evidence type="ECO:0000256" key="4">
    <source>
        <dbReference type="ARBA" id="ARBA00022729"/>
    </source>
</evidence>
<evidence type="ECO:0000256" key="1">
    <source>
        <dbReference type="ARBA" id="ARBA00000448"/>
    </source>
</evidence>
<name>A0A6G0XK56_9STRA</name>
<keyword evidence="4" id="KW-0732">Signal</keyword>
<keyword evidence="6" id="KW-0326">Glycosidase</keyword>
<dbReference type="Gene3D" id="3.20.20.300">
    <property type="entry name" value="Glycoside hydrolase, family 3, N-terminal domain"/>
    <property type="match status" value="1"/>
</dbReference>
<comment type="caution">
    <text evidence="9">The sequence shown here is derived from an EMBL/GenBank/DDBJ whole genome shotgun (WGS) entry which is preliminary data.</text>
</comment>
<comment type="catalytic activity">
    <reaction evidence="1">
        <text>Hydrolysis of terminal, non-reducing beta-D-glucosyl residues with release of beta-D-glucose.</text>
        <dbReference type="EC" id="3.2.1.21"/>
    </reaction>
</comment>
<accession>A0A6G0XK56</accession>
<dbReference type="SUPFAM" id="SSF51445">
    <property type="entry name" value="(Trans)glycosidases"/>
    <property type="match status" value="1"/>
</dbReference>